<proteinExistence type="predicted"/>
<protein>
    <submittedName>
        <fullName evidence="3">Uncharacterized protein</fullName>
    </submittedName>
</protein>
<feature type="region of interest" description="Disordered" evidence="2">
    <location>
        <begin position="377"/>
        <end position="401"/>
    </location>
</feature>
<accession>A0A7S4PSV2</accession>
<reference evidence="3" key="1">
    <citation type="submission" date="2021-01" db="EMBL/GenBank/DDBJ databases">
        <authorList>
            <person name="Corre E."/>
            <person name="Pelletier E."/>
            <person name="Niang G."/>
            <person name="Scheremetjew M."/>
            <person name="Finn R."/>
            <person name="Kale V."/>
            <person name="Holt S."/>
            <person name="Cochrane G."/>
            <person name="Meng A."/>
            <person name="Brown T."/>
            <person name="Cohen L."/>
        </authorList>
    </citation>
    <scope>NUCLEOTIDE SEQUENCE</scope>
    <source>
        <strain evidence="3">CCMP3105</strain>
    </source>
</reference>
<feature type="coiled-coil region" evidence="1">
    <location>
        <begin position="154"/>
        <end position="181"/>
    </location>
</feature>
<sequence length="401" mass="40418">MQGASPLHLVAAPAAVAAVRPRTTLPMAAQPAAAPPDAPRRPGGAAGGLPGSAAEWSSLASSGLGPGVQLAHAGAGSAAPSELSTSAGGTARPPQGGFERRVAWLEEDVAVLHRRLRGECGEGTGAAAGGGGGSGLPGGDEGLRALVSLLDGELAVERQAREALEARIGRLEDAITHERRDRETQLRSFSAELEATMRGLIGRIDDGISAGAASMRERTDQTELRLRTLIKRVDEGLSAGAAALQDTLSHALGSGAGEREEAAPAGEPAGGGAAGVGAWLPEAAAAGVQGVARAPEPASDPAAPTELVQSWEQLRQENVRLRERRAQLYGARSPVGGRTPLPMTWPTQCATPAATPSLAYPCTLQVPGSGLNAAPGVSGPRAGTAATGFPHTEARAPHSLA</sequence>
<name>A0A7S4PSV2_9DINO</name>
<evidence type="ECO:0000256" key="2">
    <source>
        <dbReference type="SAM" id="MobiDB-lite"/>
    </source>
</evidence>
<dbReference type="EMBL" id="HBNR01001729">
    <property type="protein sequence ID" value="CAE4561596.1"/>
    <property type="molecule type" value="Transcribed_RNA"/>
</dbReference>
<gene>
    <name evidence="3" type="ORF">AMON00008_LOCUS1215</name>
</gene>
<feature type="region of interest" description="Disordered" evidence="2">
    <location>
        <begin position="254"/>
        <end position="273"/>
    </location>
</feature>
<dbReference type="AlphaFoldDB" id="A0A7S4PSV2"/>
<keyword evidence="1" id="KW-0175">Coiled coil</keyword>
<evidence type="ECO:0000313" key="3">
    <source>
        <dbReference type="EMBL" id="CAE4561596.1"/>
    </source>
</evidence>
<feature type="region of interest" description="Disordered" evidence="2">
    <location>
        <begin position="27"/>
        <end position="96"/>
    </location>
</feature>
<feature type="compositionally biased region" description="Basic and acidic residues" evidence="2">
    <location>
        <begin position="392"/>
        <end position="401"/>
    </location>
</feature>
<evidence type="ECO:0000256" key="1">
    <source>
        <dbReference type="SAM" id="Coils"/>
    </source>
</evidence>
<organism evidence="3">
    <name type="scientific">Alexandrium monilatum</name>
    <dbReference type="NCBI Taxonomy" id="311494"/>
    <lineage>
        <taxon>Eukaryota</taxon>
        <taxon>Sar</taxon>
        <taxon>Alveolata</taxon>
        <taxon>Dinophyceae</taxon>
        <taxon>Gonyaulacales</taxon>
        <taxon>Pyrocystaceae</taxon>
        <taxon>Alexandrium</taxon>
    </lineage>
</organism>